<evidence type="ECO:0000259" key="2">
    <source>
        <dbReference type="Pfam" id="PF17853"/>
    </source>
</evidence>
<dbReference type="InterPro" id="IPR041522">
    <property type="entry name" value="CdaR_GGDEF"/>
</dbReference>
<dbReference type="InterPro" id="IPR025736">
    <property type="entry name" value="PucR_C-HTH_dom"/>
</dbReference>
<gene>
    <name evidence="3" type="ORF">I4I82_27970</name>
</gene>
<protein>
    <submittedName>
        <fullName evidence="3">Helix-turn-helix domain-containing protein</fullName>
    </submittedName>
</protein>
<dbReference type="Pfam" id="PF17853">
    <property type="entry name" value="GGDEF_2"/>
    <property type="match status" value="1"/>
</dbReference>
<dbReference type="PANTHER" id="PTHR33744:SF1">
    <property type="entry name" value="DNA-BINDING TRANSCRIPTIONAL ACTIVATOR ADER"/>
    <property type="match status" value="1"/>
</dbReference>
<dbReference type="Pfam" id="PF13556">
    <property type="entry name" value="HTH_30"/>
    <property type="match status" value="1"/>
</dbReference>
<dbReference type="EMBL" id="JADQDF010000001">
    <property type="protein sequence ID" value="MBW0131490.1"/>
    <property type="molecule type" value="Genomic_DNA"/>
</dbReference>
<dbReference type="InterPro" id="IPR051448">
    <property type="entry name" value="CdaR-like_regulators"/>
</dbReference>
<accession>A0ABS6UGZ2</accession>
<keyword evidence="4" id="KW-1185">Reference proteome</keyword>
<evidence type="ECO:0000313" key="4">
    <source>
        <dbReference type="Proteomes" id="UP000694300"/>
    </source>
</evidence>
<evidence type="ECO:0000313" key="3">
    <source>
        <dbReference type="EMBL" id="MBW0131490.1"/>
    </source>
</evidence>
<dbReference type="Proteomes" id="UP000694300">
    <property type="component" value="Unassembled WGS sequence"/>
</dbReference>
<name>A0ABS6UGZ2_9PSEU</name>
<evidence type="ECO:0000259" key="1">
    <source>
        <dbReference type="Pfam" id="PF13556"/>
    </source>
</evidence>
<proteinExistence type="predicted"/>
<organism evidence="3 4">
    <name type="scientific">Pseudonocardia oceani</name>
    <dbReference type="NCBI Taxonomy" id="2792013"/>
    <lineage>
        <taxon>Bacteria</taxon>
        <taxon>Bacillati</taxon>
        <taxon>Actinomycetota</taxon>
        <taxon>Actinomycetes</taxon>
        <taxon>Pseudonocardiales</taxon>
        <taxon>Pseudonocardiaceae</taxon>
        <taxon>Pseudonocardia</taxon>
    </lineage>
</organism>
<dbReference type="RefSeq" id="WP_218588884.1">
    <property type="nucleotide sequence ID" value="NZ_JADQDE010000020.1"/>
</dbReference>
<comment type="caution">
    <text evidence="3">The sequence shown here is derived from an EMBL/GenBank/DDBJ whole genome shotgun (WGS) entry which is preliminary data.</text>
</comment>
<sequence length="573" mass="61758">MDDRQHLVGLRAEMSSVCGMFALAMVMFDRTETRDILRLAVSSVGALGPYYAQGSYLVDETGMHSSDGDDSLIAPLMALGGADGTVEVSGAAWSWAFPMRALSGNTGYLVVSADQEPSIDQRFLLTTLAQLTGAALVSADLHRRERTSTAELGDLNARLESTNEQLQGAVTDLQQRQRIHEVLSRVAAYGGGTAGIADAVHDLTGLAVVVEDRFGNLLAWAGPGRPRTYPRPQPRIRAELLSRVRRTGRAMRHRNRIVAVAQPRDEVLGVLSVVDPGQQAAERDVFALEHGAVVLAMELAHQHALAEAELRLRRDLVDDLLSGVDNESAWARAAAIGHDLHHPHLVVVARWVGPLRDEDVVTALGRAASRVLGSALLTTRRRGAAVLVVPQPDEVGGRAPWTELHRAVASLVRSGNGSIGVGRPCEEPAELPRSYSEAVRALEVRMAAVGAGGATTFDELGIYRLLAAGAGDGEVRAFVREWLGPLIDHDAANRSDFVATLWQYYECGGNYDATARALTIHRSTLRYRLGRIRDLTGHDLGAVESRLNLHVASRAWRVLGGSGAGRDDVHPPE</sequence>
<feature type="domain" description="CdaR GGDEF-like" evidence="2">
    <location>
        <begin position="325"/>
        <end position="444"/>
    </location>
</feature>
<reference evidence="3 4" key="1">
    <citation type="submission" date="2020-11" db="EMBL/GenBank/DDBJ databases">
        <title>Pseudonocardia abyssalis sp. nov. and Pseudonocardia oceani sp. nov., description and phylogenomic analysis of two novel actinomycetes isolated from the deep Southern Ocean.</title>
        <authorList>
            <person name="Parra J."/>
        </authorList>
    </citation>
    <scope>NUCLEOTIDE SEQUENCE [LARGE SCALE GENOMIC DNA]</scope>
    <source>
        <strain evidence="4">KRD185</strain>
    </source>
</reference>
<dbReference type="PANTHER" id="PTHR33744">
    <property type="entry name" value="CARBOHYDRATE DIACID REGULATOR"/>
    <property type="match status" value="1"/>
</dbReference>
<feature type="domain" description="PucR C-terminal helix-turn-helix" evidence="1">
    <location>
        <begin position="498"/>
        <end position="555"/>
    </location>
</feature>